<accession>A0A5R9Q343</accession>
<feature type="chain" id="PRO_5024468395" description="Low-complexity protein" evidence="2">
    <location>
        <begin position="28"/>
        <end position="107"/>
    </location>
</feature>
<evidence type="ECO:0000313" key="3">
    <source>
        <dbReference type="EMBL" id="TLX47032.1"/>
    </source>
</evidence>
<evidence type="ECO:0000256" key="1">
    <source>
        <dbReference type="SAM" id="MobiDB-lite"/>
    </source>
</evidence>
<feature type="region of interest" description="Disordered" evidence="1">
    <location>
        <begin position="57"/>
        <end position="107"/>
    </location>
</feature>
<feature type="signal peptide" evidence="2">
    <location>
        <begin position="1"/>
        <end position="27"/>
    </location>
</feature>
<sequence length="107" mass="10540">MKNLKTKSIAATLGAVVVGTASLTASAEVNANPFAFTTMSSGYQLDAAEGKCGEGKCGGKAEKEGKCGEGKCGGKAKKEGKCGEGKCGGKAKKEGKCGEGKCGGKAK</sequence>
<evidence type="ECO:0000313" key="4">
    <source>
        <dbReference type="Proteomes" id="UP000309186"/>
    </source>
</evidence>
<proteinExistence type="predicted"/>
<feature type="non-terminal residue" evidence="3">
    <location>
        <position position="107"/>
    </location>
</feature>
<comment type="caution">
    <text evidence="3">The sequence shown here is derived from an EMBL/GenBank/DDBJ whole genome shotgun (WGS) entry which is preliminary data.</text>
</comment>
<dbReference type="RefSeq" id="WP_431188321.1">
    <property type="nucleotide sequence ID" value="NZ_PPSW01000014.1"/>
</dbReference>
<feature type="compositionally biased region" description="Basic and acidic residues" evidence="1">
    <location>
        <begin position="57"/>
        <end position="69"/>
    </location>
</feature>
<name>A0A5R9Q343_9GAMM</name>
<dbReference type="AlphaFoldDB" id="A0A5R9Q343"/>
<organism evidence="3 4">
    <name type="scientific">Pseudoalteromonas phenolica</name>
    <dbReference type="NCBI Taxonomy" id="161398"/>
    <lineage>
        <taxon>Bacteria</taxon>
        <taxon>Pseudomonadati</taxon>
        <taxon>Pseudomonadota</taxon>
        <taxon>Gammaproteobacteria</taxon>
        <taxon>Alteromonadales</taxon>
        <taxon>Pseudoalteromonadaceae</taxon>
        <taxon>Pseudoalteromonas</taxon>
    </lineage>
</organism>
<evidence type="ECO:0000256" key="2">
    <source>
        <dbReference type="SAM" id="SignalP"/>
    </source>
</evidence>
<gene>
    <name evidence="3" type="ORF">C1E24_09495</name>
</gene>
<keyword evidence="2" id="KW-0732">Signal</keyword>
<protein>
    <recommendedName>
        <fullName evidence="5">Low-complexity protein</fullName>
    </recommendedName>
</protein>
<reference evidence="3 4" key="1">
    <citation type="submission" date="2018-01" db="EMBL/GenBank/DDBJ databases">
        <title>Co-occurrence of chitin degradation, pigmentation and bioactivity in marine Pseudoalteromonas.</title>
        <authorList>
            <person name="Paulsen S."/>
            <person name="Gram L."/>
            <person name="Machado H."/>
        </authorList>
    </citation>
    <scope>NUCLEOTIDE SEQUENCE [LARGE SCALE GENOMIC DNA]</scope>
    <source>
        <strain evidence="3 4">S3663</strain>
    </source>
</reference>
<dbReference type="EMBL" id="PPSW01000014">
    <property type="protein sequence ID" value="TLX47032.1"/>
    <property type="molecule type" value="Genomic_DNA"/>
</dbReference>
<evidence type="ECO:0008006" key="5">
    <source>
        <dbReference type="Google" id="ProtNLM"/>
    </source>
</evidence>
<dbReference type="Proteomes" id="UP000309186">
    <property type="component" value="Unassembled WGS sequence"/>
</dbReference>